<feature type="region of interest" description="Disordered" evidence="1">
    <location>
        <begin position="242"/>
        <end position="330"/>
    </location>
</feature>
<protein>
    <submittedName>
        <fullName evidence="4">Sas10/Utp3/C1D family protein</fullName>
    </submittedName>
</protein>
<dbReference type="EMBL" id="JABWAD010000021">
    <property type="protein sequence ID" value="KAF6071101.1"/>
    <property type="molecule type" value="Genomic_DNA"/>
</dbReference>
<dbReference type="GO" id="GO:0032040">
    <property type="term" value="C:small-subunit processome"/>
    <property type="evidence" value="ECO:0007669"/>
    <property type="project" value="TreeGrafter"/>
</dbReference>
<dbReference type="GO" id="GO:0000462">
    <property type="term" value="P:maturation of SSU-rRNA from tricistronic rRNA transcript (SSU-rRNA, 5.8S rRNA, LSU-rRNA)"/>
    <property type="evidence" value="ECO:0007669"/>
    <property type="project" value="TreeGrafter"/>
</dbReference>
<dbReference type="EMBL" id="JABWAD010000007">
    <property type="protein sequence ID" value="KAF6072086.1"/>
    <property type="molecule type" value="Genomic_DNA"/>
</dbReference>
<feature type="compositionally biased region" description="Basic and acidic residues" evidence="1">
    <location>
        <begin position="243"/>
        <end position="262"/>
    </location>
</feature>
<dbReference type="Pfam" id="PF04000">
    <property type="entry name" value="Sas10_Utp3"/>
    <property type="match status" value="1"/>
</dbReference>
<gene>
    <name evidence="3" type="ORF">FOB64_000134</name>
    <name evidence="4" type="ORF">FOB64_000153</name>
    <name evidence="2" type="ORF">FOB64_001513</name>
</gene>
<feature type="region of interest" description="Disordered" evidence="1">
    <location>
        <begin position="136"/>
        <end position="227"/>
    </location>
</feature>
<dbReference type="Proteomes" id="UP000536275">
    <property type="component" value="Unassembled WGS sequence"/>
</dbReference>
<feature type="compositionally biased region" description="Polar residues" evidence="1">
    <location>
        <begin position="299"/>
        <end position="310"/>
    </location>
</feature>
<accession>A0A8H6F6U2</accession>
<dbReference type="EMBL" id="JABWAD010000007">
    <property type="protein sequence ID" value="KAF6072065.1"/>
    <property type="molecule type" value="Genomic_DNA"/>
</dbReference>
<organism evidence="4 5">
    <name type="scientific">Candida albicans</name>
    <name type="common">Yeast</name>
    <dbReference type="NCBI Taxonomy" id="5476"/>
    <lineage>
        <taxon>Eukaryota</taxon>
        <taxon>Fungi</taxon>
        <taxon>Dikarya</taxon>
        <taxon>Ascomycota</taxon>
        <taxon>Saccharomycotina</taxon>
        <taxon>Pichiomycetes</taxon>
        <taxon>Debaryomycetaceae</taxon>
        <taxon>Candida/Lodderomyces clade</taxon>
        <taxon>Candida</taxon>
    </lineage>
</organism>
<dbReference type="PANTHER" id="PTHR13237:SF9">
    <property type="entry name" value="NEUROGUIDIN"/>
    <property type="match status" value="1"/>
</dbReference>
<evidence type="ECO:0000313" key="3">
    <source>
        <dbReference type="EMBL" id="KAF6072065.1"/>
    </source>
</evidence>
<feature type="compositionally biased region" description="Basic and acidic residues" evidence="1">
    <location>
        <begin position="280"/>
        <end position="289"/>
    </location>
</feature>
<dbReference type="PANTHER" id="PTHR13237">
    <property type="entry name" value="SOMETHING ABOUT SILENCING PROTEIN 10-RELATED"/>
    <property type="match status" value="1"/>
</dbReference>
<evidence type="ECO:0000313" key="4">
    <source>
        <dbReference type="EMBL" id="KAF6072086.1"/>
    </source>
</evidence>
<proteinExistence type="predicted"/>
<name>A0A8H6F6U2_CANAX</name>
<feature type="compositionally biased region" description="Acidic residues" evidence="1">
    <location>
        <begin position="146"/>
        <end position="171"/>
    </location>
</feature>
<reference evidence="4 5" key="1">
    <citation type="submission" date="2020-03" db="EMBL/GenBank/DDBJ databases">
        <title>FDA dAtabase for Regulatory Grade micrObial Sequences (FDA-ARGOS): Supporting development and validation of Infectious Disease Dx tests.</title>
        <authorList>
            <person name="Campos J."/>
            <person name="Goldberg B."/>
            <person name="Tallon L."/>
            <person name="Sadzewicz L."/>
            <person name="Vavikolanu K."/>
            <person name="Mehta A."/>
            <person name="Aluvathingal J."/>
            <person name="Nadendla S."/>
            <person name="Nandy P."/>
            <person name="Geyer C."/>
            <person name="Yan Y."/>
            <person name="Sichtig H."/>
        </authorList>
    </citation>
    <scope>NUCLEOTIDE SEQUENCE [LARGE SCALE GENOMIC DNA]</scope>
    <source>
        <strain evidence="4 5">FDAARGOS_656</strain>
    </source>
</reference>
<evidence type="ECO:0000256" key="1">
    <source>
        <dbReference type="SAM" id="MobiDB-lite"/>
    </source>
</evidence>
<evidence type="ECO:0000313" key="5">
    <source>
        <dbReference type="Proteomes" id="UP000536275"/>
    </source>
</evidence>
<dbReference type="InterPro" id="IPR007146">
    <property type="entry name" value="Sas10/Utp3/C1D"/>
</dbReference>
<evidence type="ECO:0000313" key="2">
    <source>
        <dbReference type="EMBL" id="KAF6071101.1"/>
    </source>
</evidence>
<comment type="caution">
    <text evidence="4">The sequence shown here is derived from an EMBL/GenBank/DDBJ whole genome shotgun (WGS) entry which is preliminary data.</text>
</comment>
<feature type="compositionally biased region" description="Basic and acidic residues" evidence="1">
    <location>
        <begin position="136"/>
        <end position="145"/>
    </location>
</feature>
<sequence length="330" mass="37169">MSKVDTVLKEIISSTKSTEASVKELIAFVKDSSSQHPELVRNLLAKSNSSLEGVSLLGLKNESLVSYINNIVLVVLSHLERLESDSETGSSAVERSIIQRVTLEKGVKPLEKKLSYQLDKMIRAYGRMEQDEIKAEQKLNDRGSGENDENDENDSEEDSEEDSEDDSEDDELAYRPDASSFAKLTSAKTKSKPTSSAVSTSNEKYRPPKISAMAPPTASMEEYLQEQSDMPMVEASVGSTIVEHGRGGVKTQHDRKKEREIQTYEEDNFVRLPTSQTKKSFKEKQRDIRNQFAGEDWSMFNNNKDVTRQGTSRKRKATTVWDKVKKKKNT</sequence>
<feature type="compositionally biased region" description="Low complexity" evidence="1">
    <location>
        <begin position="178"/>
        <end position="201"/>
    </location>
</feature>
<dbReference type="AlphaFoldDB" id="A0A8H6F6U2"/>